<name>A0A370Q577_9FLAO</name>
<reference evidence="2 3" key="1">
    <citation type="submission" date="2018-07" db="EMBL/GenBank/DDBJ databases">
        <title>Genomic Encyclopedia of Type Strains, Phase IV (KMG-IV): sequencing the most valuable type-strain genomes for metagenomic binning, comparative biology and taxonomic classification.</title>
        <authorList>
            <person name="Goeker M."/>
        </authorList>
    </citation>
    <scope>NUCLEOTIDE SEQUENCE [LARGE SCALE GENOMIC DNA]</scope>
    <source>
        <strain evidence="2 3">DSM 101478</strain>
    </source>
</reference>
<feature type="transmembrane region" description="Helical" evidence="1">
    <location>
        <begin position="68"/>
        <end position="87"/>
    </location>
</feature>
<keyword evidence="3" id="KW-1185">Reference proteome</keyword>
<accession>A0A370Q577</accession>
<keyword evidence="1" id="KW-1133">Transmembrane helix</keyword>
<dbReference type="RefSeq" id="WP_115124622.1">
    <property type="nucleotide sequence ID" value="NZ_QRAO01000007.1"/>
</dbReference>
<evidence type="ECO:0000313" key="3">
    <source>
        <dbReference type="Proteomes" id="UP000255317"/>
    </source>
</evidence>
<comment type="caution">
    <text evidence="2">The sequence shown here is derived from an EMBL/GenBank/DDBJ whole genome shotgun (WGS) entry which is preliminary data.</text>
</comment>
<feature type="transmembrane region" description="Helical" evidence="1">
    <location>
        <begin position="92"/>
        <end position="111"/>
    </location>
</feature>
<proteinExistence type="predicted"/>
<evidence type="ECO:0000313" key="2">
    <source>
        <dbReference type="EMBL" id="RDK83492.1"/>
    </source>
</evidence>
<evidence type="ECO:0000256" key="1">
    <source>
        <dbReference type="SAM" id="Phobius"/>
    </source>
</evidence>
<dbReference type="Proteomes" id="UP000255317">
    <property type="component" value="Unassembled WGS sequence"/>
</dbReference>
<feature type="transmembrane region" description="Helical" evidence="1">
    <location>
        <begin position="123"/>
        <end position="140"/>
    </location>
</feature>
<dbReference type="AlphaFoldDB" id="A0A370Q577"/>
<dbReference type="EMBL" id="QRAO01000007">
    <property type="protein sequence ID" value="RDK83492.1"/>
    <property type="molecule type" value="Genomic_DNA"/>
</dbReference>
<feature type="transmembrane region" description="Helical" evidence="1">
    <location>
        <begin position="21"/>
        <end position="41"/>
    </location>
</feature>
<dbReference type="OrthoDB" id="1446731at2"/>
<keyword evidence="1" id="KW-0472">Membrane</keyword>
<organism evidence="2 3">
    <name type="scientific">Marinirhabdus gelatinilytica</name>
    <dbReference type="NCBI Taxonomy" id="1703343"/>
    <lineage>
        <taxon>Bacteria</taxon>
        <taxon>Pseudomonadati</taxon>
        <taxon>Bacteroidota</taxon>
        <taxon>Flavobacteriia</taxon>
        <taxon>Flavobacteriales</taxon>
        <taxon>Flavobacteriaceae</taxon>
    </lineage>
</organism>
<gene>
    <name evidence="2" type="ORF">C8D94_10729</name>
</gene>
<keyword evidence="1" id="KW-0812">Transmembrane</keyword>
<sequence>MNKQNNKSKIPTFRKQAKSNLVYGGLIVFILAITPFIFYSYESFPSDSKTWETFLFTISTEYTSFQHLAWYSISKLIPIILLLVWFFTCKHWWHWIIIVPLAMYSFQFFSIIQQSYGIDEVELIYLIPLLMILVPSVYLIRAKLFAKVRGNDLEKFEEELASKRSFWQQIKELFK</sequence>
<protein>
    <submittedName>
        <fullName evidence="2">Uncharacterized protein</fullName>
    </submittedName>
</protein>